<name>A0A834UGG1_VESPE</name>
<keyword evidence="1" id="KW-0812">Transmembrane</keyword>
<dbReference type="Proteomes" id="UP000600918">
    <property type="component" value="Unassembled WGS sequence"/>
</dbReference>
<proteinExistence type="predicted"/>
<evidence type="ECO:0000256" key="1">
    <source>
        <dbReference type="SAM" id="Phobius"/>
    </source>
</evidence>
<comment type="caution">
    <text evidence="2">The sequence shown here is derived from an EMBL/GenBank/DDBJ whole genome shotgun (WGS) entry which is preliminary data.</text>
</comment>
<sequence>MSTMNAGIGNPVFINTLYMAIRLIVLHGKRILKINAIIESEKERRMNRLKGHFGNTIWKKRDKPPENWNSPLPEWMQENYKNSYLEKMKTKEAQETSEMIDKYCVIITKDTNDERMAAKTSNDLVDYLGEYRRYFEEFVKKINPEDQLPMKVNAYSITETELIGEIIYLTLQYIKQP</sequence>
<evidence type="ECO:0000313" key="2">
    <source>
        <dbReference type="EMBL" id="KAF7438123.1"/>
    </source>
</evidence>
<feature type="transmembrane region" description="Helical" evidence="1">
    <location>
        <begin position="6"/>
        <end position="25"/>
    </location>
</feature>
<keyword evidence="1" id="KW-0472">Membrane</keyword>
<keyword evidence="1" id="KW-1133">Transmembrane helix</keyword>
<dbReference type="AlphaFoldDB" id="A0A834UGG1"/>
<evidence type="ECO:0000313" key="3">
    <source>
        <dbReference type="Proteomes" id="UP000600918"/>
    </source>
</evidence>
<reference evidence="2" key="1">
    <citation type="journal article" date="2020" name="G3 (Bethesda)">
        <title>High-Quality Assemblies for Three Invasive Social Wasps from the &lt;i&gt;Vespula&lt;/i&gt; Genus.</title>
        <authorList>
            <person name="Harrop T.W.R."/>
            <person name="Guhlin J."/>
            <person name="McLaughlin G.M."/>
            <person name="Permina E."/>
            <person name="Stockwell P."/>
            <person name="Gilligan J."/>
            <person name="Le Lec M.F."/>
            <person name="Gruber M.A.M."/>
            <person name="Quinn O."/>
            <person name="Lovegrove M."/>
            <person name="Duncan E.J."/>
            <person name="Remnant E.J."/>
            <person name="Van Eeckhoven J."/>
            <person name="Graham B."/>
            <person name="Knapp R.A."/>
            <person name="Langford K.W."/>
            <person name="Kronenberg Z."/>
            <person name="Press M.O."/>
            <person name="Eacker S.M."/>
            <person name="Wilson-Rankin E.E."/>
            <person name="Purcell J."/>
            <person name="Lester P.J."/>
            <person name="Dearden P.K."/>
        </authorList>
    </citation>
    <scope>NUCLEOTIDE SEQUENCE</scope>
    <source>
        <strain evidence="2">Volc-1</strain>
    </source>
</reference>
<gene>
    <name evidence="2" type="ORF">H0235_000514</name>
</gene>
<organism evidence="2 3">
    <name type="scientific">Vespula pensylvanica</name>
    <name type="common">Western yellow jacket</name>
    <name type="synonym">Wasp</name>
    <dbReference type="NCBI Taxonomy" id="30213"/>
    <lineage>
        <taxon>Eukaryota</taxon>
        <taxon>Metazoa</taxon>
        <taxon>Ecdysozoa</taxon>
        <taxon>Arthropoda</taxon>
        <taxon>Hexapoda</taxon>
        <taxon>Insecta</taxon>
        <taxon>Pterygota</taxon>
        <taxon>Neoptera</taxon>
        <taxon>Endopterygota</taxon>
        <taxon>Hymenoptera</taxon>
        <taxon>Apocrita</taxon>
        <taxon>Aculeata</taxon>
        <taxon>Vespoidea</taxon>
        <taxon>Vespidae</taxon>
        <taxon>Vespinae</taxon>
        <taxon>Vespula</taxon>
    </lineage>
</organism>
<keyword evidence="3" id="KW-1185">Reference proteome</keyword>
<protein>
    <submittedName>
        <fullName evidence="2">Uncharacterized protein</fullName>
    </submittedName>
</protein>
<dbReference type="EMBL" id="JACSDY010000001">
    <property type="protein sequence ID" value="KAF7438123.1"/>
    <property type="molecule type" value="Genomic_DNA"/>
</dbReference>
<accession>A0A834UGG1</accession>